<organism evidence="1 2">
    <name type="scientific">Dreissena polymorpha</name>
    <name type="common">Zebra mussel</name>
    <name type="synonym">Mytilus polymorpha</name>
    <dbReference type="NCBI Taxonomy" id="45954"/>
    <lineage>
        <taxon>Eukaryota</taxon>
        <taxon>Metazoa</taxon>
        <taxon>Spiralia</taxon>
        <taxon>Lophotrochozoa</taxon>
        <taxon>Mollusca</taxon>
        <taxon>Bivalvia</taxon>
        <taxon>Autobranchia</taxon>
        <taxon>Heteroconchia</taxon>
        <taxon>Euheterodonta</taxon>
        <taxon>Imparidentia</taxon>
        <taxon>Neoheterodontei</taxon>
        <taxon>Myida</taxon>
        <taxon>Dreissenoidea</taxon>
        <taxon>Dreissenidae</taxon>
        <taxon>Dreissena</taxon>
    </lineage>
</organism>
<sequence>MTEELKESLHQRGIASTVIQRFVDDKIDCRVILLMDEHTLQTYLPAYGDRVAVHEMLEKITDVQKRDQFFAKFGDWLADRGINPYRMAVVDKGSMKEMVIKYHVFYRTSSQIAQFQDGMDDVCGMWGMVTKHASVFQPLFCNLPKPLMNQEMDRIIRCDFSELGSNARTSEDETVYAWELFLQDIEDGIAVVHFRSGQHSPLWLSKAD</sequence>
<dbReference type="AlphaFoldDB" id="A0A9D4DQZ6"/>
<keyword evidence="2" id="KW-1185">Reference proteome</keyword>
<dbReference type="Proteomes" id="UP000828390">
    <property type="component" value="Unassembled WGS sequence"/>
</dbReference>
<reference evidence="1" key="2">
    <citation type="submission" date="2020-11" db="EMBL/GenBank/DDBJ databases">
        <authorList>
            <person name="McCartney M.A."/>
            <person name="Auch B."/>
            <person name="Kono T."/>
            <person name="Mallez S."/>
            <person name="Becker A."/>
            <person name="Gohl D.M."/>
            <person name="Silverstein K.A.T."/>
            <person name="Koren S."/>
            <person name="Bechman K.B."/>
            <person name="Herman A."/>
            <person name="Abrahante J.E."/>
            <person name="Garbe J."/>
        </authorList>
    </citation>
    <scope>NUCLEOTIDE SEQUENCE</scope>
    <source>
        <strain evidence="1">Duluth1</strain>
        <tissue evidence="1">Whole animal</tissue>
    </source>
</reference>
<dbReference type="EMBL" id="JAIWYP010000010">
    <property type="protein sequence ID" value="KAH3753628.1"/>
    <property type="molecule type" value="Genomic_DNA"/>
</dbReference>
<protein>
    <submittedName>
        <fullName evidence="1">Uncharacterized protein</fullName>
    </submittedName>
</protein>
<gene>
    <name evidence="1" type="ORF">DPMN_188268</name>
</gene>
<accession>A0A9D4DQZ6</accession>
<evidence type="ECO:0000313" key="1">
    <source>
        <dbReference type="EMBL" id="KAH3753628.1"/>
    </source>
</evidence>
<evidence type="ECO:0000313" key="2">
    <source>
        <dbReference type="Proteomes" id="UP000828390"/>
    </source>
</evidence>
<proteinExistence type="predicted"/>
<name>A0A9D4DQZ6_DREPO</name>
<dbReference type="OrthoDB" id="6137715at2759"/>
<comment type="caution">
    <text evidence="1">The sequence shown here is derived from an EMBL/GenBank/DDBJ whole genome shotgun (WGS) entry which is preliminary data.</text>
</comment>
<reference evidence="1" key="1">
    <citation type="journal article" date="2019" name="bioRxiv">
        <title>The Genome of the Zebra Mussel, Dreissena polymorpha: A Resource for Invasive Species Research.</title>
        <authorList>
            <person name="McCartney M.A."/>
            <person name="Auch B."/>
            <person name="Kono T."/>
            <person name="Mallez S."/>
            <person name="Zhang Y."/>
            <person name="Obille A."/>
            <person name="Becker A."/>
            <person name="Abrahante J.E."/>
            <person name="Garbe J."/>
            <person name="Badalamenti J.P."/>
            <person name="Herman A."/>
            <person name="Mangelson H."/>
            <person name="Liachko I."/>
            <person name="Sullivan S."/>
            <person name="Sone E.D."/>
            <person name="Koren S."/>
            <person name="Silverstein K.A.T."/>
            <person name="Beckman K.B."/>
            <person name="Gohl D.M."/>
        </authorList>
    </citation>
    <scope>NUCLEOTIDE SEQUENCE</scope>
    <source>
        <strain evidence="1">Duluth1</strain>
        <tissue evidence="1">Whole animal</tissue>
    </source>
</reference>